<accession>A0A9J6A7V3</accession>
<evidence type="ECO:0000313" key="2">
    <source>
        <dbReference type="Proteomes" id="UP000824120"/>
    </source>
</evidence>
<protein>
    <submittedName>
        <fullName evidence="1">Uncharacterized protein</fullName>
    </submittedName>
</protein>
<comment type="caution">
    <text evidence="1">The sequence shown here is derived from an EMBL/GenBank/DDBJ whole genome shotgun (WGS) entry which is preliminary data.</text>
</comment>
<reference evidence="1 2" key="1">
    <citation type="submission" date="2020-09" db="EMBL/GenBank/DDBJ databases">
        <title>De no assembly of potato wild relative species, Solanum commersonii.</title>
        <authorList>
            <person name="Cho K."/>
        </authorList>
    </citation>
    <scope>NUCLEOTIDE SEQUENCE [LARGE SCALE GENOMIC DNA]</scope>
    <source>
        <strain evidence="1">LZ3.2</strain>
        <tissue evidence="1">Leaf</tissue>
    </source>
</reference>
<gene>
    <name evidence="1" type="ORF">H5410_005321</name>
</gene>
<sequence length="105" mass="11333">MTLSSSTAFLPPRSIASAATSQPPLTEAVILWIGHLVYSANMCASRLDATISRMIERALIAALTPFKESIDALVARIRVCERAEGVTHEVNALKVAIAELRKDVD</sequence>
<keyword evidence="2" id="KW-1185">Reference proteome</keyword>
<organism evidence="1 2">
    <name type="scientific">Solanum commersonii</name>
    <name type="common">Commerson's wild potato</name>
    <name type="synonym">Commerson's nightshade</name>
    <dbReference type="NCBI Taxonomy" id="4109"/>
    <lineage>
        <taxon>Eukaryota</taxon>
        <taxon>Viridiplantae</taxon>
        <taxon>Streptophyta</taxon>
        <taxon>Embryophyta</taxon>
        <taxon>Tracheophyta</taxon>
        <taxon>Spermatophyta</taxon>
        <taxon>Magnoliopsida</taxon>
        <taxon>eudicotyledons</taxon>
        <taxon>Gunneridae</taxon>
        <taxon>Pentapetalae</taxon>
        <taxon>asterids</taxon>
        <taxon>lamiids</taxon>
        <taxon>Solanales</taxon>
        <taxon>Solanaceae</taxon>
        <taxon>Solanoideae</taxon>
        <taxon>Solaneae</taxon>
        <taxon>Solanum</taxon>
    </lineage>
</organism>
<dbReference type="EMBL" id="JACXVP010000002">
    <property type="protein sequence ID" value="KAG5620103.1"/>
    <property type="molecule type" value="Genomic_DNA"/>
</dbReference>
<proteinExistence type="predicted"/>
<dbReference type="AlphaFoldDB" id="A0A9J6A7V3"/>
<evidence type="ECO:0000313" key="1">
    <source>
        <dbReference type="EMBL" id="KAG5620103.1"/>
    </source>
</evidence>
<dbReference type="Proteomes" id="UP000824120">
    <property type="component" value="Chromosome 2"/>
</dbReference>
<name>A0A9J6A7V3_SOLCO</name>